<feature type="binding site" evidence="17">
    <location>
        <position position="71"/>
    </location>
    <ligand>
        <name>Ca(2+)</name>
        <dbReference type="ChEBI" id="CHEBI:29108"/>
        <label>1</label>
    </ligand>
</feature>
<dbReference type="PRINTS" id="PR00461">
    <property type="entry name" value="PLPEROXIDASE"/>
</dbReference>
<dbReference type="Gene3D" id="1.10.520.10">
    <property type="match status" value="1"/>
</dbReference>
<evidence type="ECO:0000259" key="21">
    <source>
        <dbReference type="PROSITE" id="PS50873"/>
    </source>
</evidence>
<evidence type="ECO:0000256" key="3">
    <source>
        <dbReference type="ARBA" id="ARBA00006873"/>
    </source>
</evidence>
<evidence type="ECO:0000256" key="2">
    <source>
        <dbReference type="ARBA" id="ARBA00004613"/>
    </source>
</evidence>
<dbReference type="InterPro" id="IPR033905">
    <property type="entry name" value="Secretory_peroxidase"/>
</dbReference>
<feature type="binding site" evidence="17">
    <location>
        <position position="73"/>
    </location>
    <ligand>
        <name>Ca(2+)</name>
        <dbReference type="ChEBI" id="CHEBI:29108"/>
        <label>1</label>
    </ligand>
</feature>
<dbReference type="Proteomes" id="UP001180020">
    <property type="component" value="Unassembled WGS sequence"/>
</dbReference>
<evidence type="ECO:0000256" key="5">
    <source>
        <dbReference type="ARBA" id="ARBA00022559"/>
    </source>
</evidence>
<comment type="similarity">
    <text evidence="3">Belongs to the peroxidase family. Ascorbate peroxidase subfamily.</text>
</comment>
<dbReference type="PRINTS" id="PR00458">
    <property type="entry name" value="PEROXIDASE"/>
</dbReference>
<evidence type="ECO:0000256" key="17">
    <source>
        <dbReference type="PIRSR" id="PIRSR600823-3"/>
    </source>
</evidence>
<comment type="caution">
    <text evidence="22">The sequence shown here is derived from an EMBL/GenBank/DDBJ whole genome shotgun (WGS) entry which is preliminary data.</text>
</comment>
<protein>
    <recommendedName>
        <fullName evidence="4 20">Peroxidase</fullName>
        <ecNumber evidence="4 20">1.11.1.7</ecNumber>
    </recommendedName>
</protein>
<dbReference type="InterPro" id="IPR019793">
    <property type="entry name" value="Peroxidases_heam-ligand_BS"/>
</dbReference>
<evidence type="ECO:0000256" key="4">
    <source>
        <dbReference type="ARBA" id="ARBA00012313"/>
    </source>
</evidence>
<reference evidence="22" key="1">
    <citation type="journal article" date="2023" name="Nat. Commun.">
        <title>Diploid and tetraploid genomes of Acorus and the evolution of monocots.</title>
        <authorList>
            <person name="Ma L."/>
            <person name="Liu K.W."/>
            <person name="Li Z."/>
            <person name="Hsiao Y.Y."/>
            <person name="Qi Y."/>
            <person name="Fu T."/>
            <person name="Tang G.D."/>
            <person name="Zhang D."/>
            <person name="Sun W.H."/>
            <person name="Liu D.K."/>
            <person name="Li Y."/>
            <person name="Chen G.Z."/>
            <person name="Liu X.D."/>
            <person name="Liao X.Y."/>
            <person name="Jiang Y.T."/>
            <person name="Yu X."/>
            <person name="Hao Y."/>
            <person name="Huang J."/>
            <person name="Zhao X.W."/>
            <person name="Ke S."/>
            <person name="Chen Y.Y."/>
            <person name="Wu W.L."/>
            <person name="Hsu J.L."/>
            <person name="Lin Y.F."/>
            <person name="Huang M.D."/>
            <person name="Li C.Y."/>
            <person name="Huang L."/>
            <person name="Wang Z.W."/>
            <person name="Zhao X."/>
            <person name="Zhong W.Y."/>
            <person name="Peng D.H."/>
            <person name="Ahmad S."/>
            <person name="Lan S."/>
            <person name="Zhang J.S."/>
            <person name="Tsai W.C."/>
            <person name="Van de Peer Y."/>
            <person name="Liu Z.J."/>
        </authorList>
    </citation>
    <scope>NUCLEOTIDE SEQUENCE</scope>
    <source>
        <strain evidence="22">CP</strain>
    </source>
</reference>
<feature type="binding site" description="axial binding residue" evidence="17">
    <location>
        <position position="195"/>
    </location>
    <ligand>
        <name>heme b</name>
        <dbReference type="ChEBI" id="CHEBI:60344"/>
    </ligand>
    <ligandPart>
        <name>Fe</name>
        <dbReference type="ChEBI" id="CHEBI:18248"/>
    </ligandPart>
</feature>
<name>A0AAV9FBI4_ACOCL</name>
<dbReference type="FunFam" id="1.10.420.10:FF:000006">
    <property type="entry name" value="Peroxidase"/>
    <property type="match status" value="1"/>
</dbReference>
<keyword evidence="9 17" id="KW-0106">Calcium</keyword>
<dbReference type="GO" id="GO:0005576">
    <property type="term" value="C:extracellular region"/>
    <property type="evidence" value="ECO:0007669"/>
    <property type="project" value="UniProtKB-SubCell"/>
</dbReference>
<feature type="chain" id="PRO_5043089201" description="Peroxidase" evidence="20">
    <location>
        <begin position="20"/>
        <end position="319"/>
    </location>
</feature>
<dbReference type="EC" id="1.11.1.7" evidence="4 20"/>
<evidence type="ECO:0000256" key="10">
    <source>
        <dbReference type="ARBA" id="ARBA00023002"/>
    </source>
</evidence>
<evidence type="ECO:0000256" key="9">
    <source>
        <dbReference type="ARBA" id="ARBA00022837"/>
    </source>
</evidence>
<keyword evidence="10 20" id="KW-0560">Oxidoreductase</keyword>
<dbReference type="SUPFAM" id="SSF48113">
    <property type="entry name" value="Heme-dependent peroxidases"/>
    <property type="match status" value="1"/>
</dbReference>
<accession>A0AAV9FBI4</accession>
<feature type="disulfide bond" evidence="19">
    <location>
        <begin position="202"/>
        <end position="227"/>
    </location>
</feature>
<feature type="binding site" evidence="16">
    <location>
        <position position="165"/>
    </location>
    <ligand>
        <name>substrate</name>
    </ligand>
</feature>
<sequence length="319" mass="34480">MASNTQIFSLSLLLTIVLANTTPTWSLKTDFYKKSCPNALSAIKTAVDAAVAKEPRMGGSLLRLHFHDCFVNGCDGSILLDNTSTIDSEKFAFPNNNSARGFEVVDAVKAAVDKACGGPIVSCADVLAVTARDSVVALGGPTWKVRLGRRDSTTANRTAANVFLPAPFMNLSALKTNFQNVGLGVKDLVALSGGHTIGFARCTSFRPHIYNDTNIDTSFAASLKRICPSSGGDNNLQPLDPTPAKFDDNYFKDLLKKKGLLHSDQELFNGGSTDGIVRKYGSDYERFAVDFVKSMVRMGNIRPLTGTEGEIRKNCRRIN</sequence>
<evidence type="ECO:0000256" key="12">
    <source>
        <dbReference type="ARBA" id="ARBA00023157"/>
    </source>
</evidence>
<comment type="subcellular location">
    <subcellularLocation>
        <location evidence="2 20">Secreted</location>
    </subcellularLocation>
</comment>
<gene>
    <name evidence="22" type="primary">PER52</name>
    <name evidence="22" type="ORF">QJS10_CPA03g00988</name>
</gene>
<proteinExistence type="inferred from homology"/>
<comment type="cofactor">
    <cofactor evidence="17 20">
        <name>heme b</name>
        <dbReference type="ChEBI" id="CHEBI:60344"/>
    </cofactor>
    <text evidence="17 20">Binds 1 heme b (iron(II)-protoporphyrin IX) group per subunit.</text>
</comment>
<dbReference type="PANTHER" id="PTHR31388:SF126">
    <property type="entry name" value="PEROXIDASE"/>
    <property type="match status" value="1"/>
</dbReference>
<dbReference type="FunFam" id="1.10.520.10:FF:000009">
    <property type="entry name" value="Peroxidase"/>
    <property type="match status" value="1"/>
</dbReference>
<evidence type="ECO:0000256" key="7">
    <source>
        <dbReference type="ARBA" id="ARBA00022723"/>
    </source>
</evidence>
<evidence type="ECO:0000256" key="20">
    <source>
        <dbReference type="RuleBase" id="RU362060"/>
    </source>
</evidence>
<keyword evidence="6 20" id="KW-0349">Heme</keyword>
<keyword evidence="20" id="KW-0964">Secreted</keyword>
<dbReference type="InterPro" id="IPR002016">
    <property type="entry name" value="Haem_peroxidase"/>
</dbReference>
<keyword evidence="13" id="KW-0325">Glycoprotein</keyword>
<dbReference type="Pfam" id="PF00141">
    <property type="entry name" value="peroxidase"/>
    <property type="match status" value="1"/>
</dbReference>
<feature type="binding site" evidence="17">
    <location>
        <position position="75"/>
    </location>
    <ligand>
        <name>Ca(2+)</name>
        <dbReference type="ChEBI" id="CHEBI:29108"/>
        <label>1</label>
    </ligand>
</feature>
<dbReference type="InterPro" id="IPR019794">
    <property type="entry name" value="Peroxidases_AS"/>
</dbReference>
<evidence type="ECO:0000256" key="18">
    <source>
        <dbReference type="PIRSR" id="PIRSR600823-4"/>
    </source>
</evidence>
<feature type="disulfide bond" evidence="19">
    <location>
        <begin position="69"/>
        <end position="74"/>
    </location>
</feature>
<dbReference type="GO" id="GO:0042744">
    <property type="term" value="P:hydrogen peroxide catabolic process"/>
    <property type="evidence" value="ECO:0007669"/>
    <property type="project" value="UniProtKB-KW"/>
</dbReference>
<organism evidence="22 23">
    <name type="scientific">Acorus calamus</name>
    <name type="common">Sweet flag</name>
    <dbReference type="NCBI Taxonomy" id="4465"/>
    <lineage>
        <taxon>Eukaryota</taxon>
        <taxon>Viridiplantae</taxon>
        <taxon>Streptophyta</taxon>
        <taxon>Embryophyta</taxon>
        <taxon>Tracheophyta</taxon>
        <taxon>Spermatophyta</taxon>
        <taxon>Magnoliopsida</taxon>
        <taxon>Liliopsida</taxon>
        <taxon>Acoraceae</taxon>
        <taxon>Acorus</taxon>
    </lineage>
</organism>
<dbReference type="CDD" id="cd00693">
    <property type="entry name" value="secretory_peroxidase"/>
    <property type="match status" value="1"/>
</dbReference>
<keyword evidence="14 20" id="KW-0376">Hydrogen peroxide</keyword>
<feature type="signal peptide" evidence="20">
    <location>
        <begin position="1"/>
        <end position="19"/>
    </location>
</feature>
<feature type="binding site" evidence="17">
    <location>
        <position position="240"/>
    </location>
    <ligand>
        <name>Ca(2+)</name>
        <dbReference type="ChEBI" id="CHEBI:29108"/>
        <label>2</label>
    </ligand>
</feature>
<dbReference type="GO" id="GO:0006979">
    <property type="term" value="P:response to oxidative stress"/>
    <property type="evidence" value="ECO:0007669"/>
    <property type="project" value="UniProtKB-UniRule"/>
</dbReference>
<feature type="binding site" evidence="17">
    <location>
        <position position="77"/>
    </location>
    <ligand>
        <name>Ca(2+)</name>
        <dbReference type="ChEBI" id="CHEBI:29108"/>
        <label>1</label>
    </ligand>
</feature>
<evidence type="ECO:0000256" key="6">
    <source>
        <dbReference type="ARBA" id="ARBA00022617"/>
    </source>
</evidence>
<keyword evidence="8 20" id="KW-0732">Signal</keyword>
<feature type="binding site" evidence="17">
    <location>
        <position position="68"/>
    </location>
    <ligand>
        <name>Ca(2+)</name>
        <dbReference type="ChEBI" id="CHEBI:29108"/>
        <label>1</label>
    </ligand>
</feature>
<evidence type="ECO:0000256" key="1">
    <source>
        <dbReference type="ARBA" id="ARBA00000189"/>
    </source>
</evidence>
<feature type="domain" description="Plant heme peroxidase family profile" evidence="21">
    <location>
        <begin position="26"/>
        <end position="319"/>
    </location>
</feature>
<dbReference type="InterPro" id="IPR000823">
    <property type="entry name" value="Peroxidase_pln"/>
</dbReference>
<evidence type="ECO:0000256" key="16">
    <source>
        <dbReference type="PIRSR" id="PIRSR600823-2"/>
    </source>
</evidence>
<dbReference type="GO" id="GO:0046872">
    <property type="term" value="F:metal ion binding"/>
    <property type="evidence" value="ECO:0007669"/>
    <property type="project" value="UniProtKB-UniRule"/>
</dbReference>
<evidence type="ECO:0000256" key="14">
    <source>
        <dbReference type="ARBA" id="ARBA00023324"/>
    </source>
</evidence>
<feature type="binding site" evidence="17">
    <location>
        <position position="247"/>
    </location>
    <ligand>
        <name>Ca(2+)</name>
        <dbReference type="ChEBI" id="CHEBI:29108"/>
        <label>2</label>
    </ligand>
</feature>
<dbReference type="GO" id="GO:0020037">
    <property type="term" value="F:heme binding"/>
    <property type="evidence" value="ECO:0007669"/>
    <property type="project" value="UniProtKB-UniRule"/>
</dbReference>
<keyword evidence="12 19" id="KW-1015">Disulfide bond</keyword>
<dbReference type="Gene3D" id="1.10.420.10">
    <property type="entry name" value="Peroxidase, domain 2"/>
    <property type="match status" value="1"/>
</dbReference>
<evidence type="ECO:0000313" key="23">
    <source>
        <dbReference type="Proteomes" id="UP001180020"/>
    </source>
</evidence>
<feature type="binding site" evidence="17">
    <location>
        <position position="89"/>
    </location>
    <ligand>
        <name>Ca(2+)</name>
        <dbReference type="ChEBI" id="CHEBI:29108"/>
        <label>1</label>
    </ligand>
</feature>
<feature type="disulfide bond" evidence="19">
    <location>
        <begin position="123"/>
        <end position="315"/>
    </location>
</feature>
<comment type="function">
    <text evidence="20">Removal of H(2)O(2), oxidation of toxic reductants, biosynthesis and degradation of lignin, suberization, auxin catabolism, response to environmental stresses such as wounding, pathogen attack and oxidative stress.</text>
</comment>
<dbReference type="PROSITE" id="PS00435">
    <property type="entry name" value="PEROXIDASE_1"/>
    <property type="match status" value="1"/>
</dbReference>
<comment type="similarity">
    <text evidence="20">Belongs to the peroxidase family. Classical plant (class III) peroxidase subfamily.</text>
</comment>
<evidence type="ECO:0000313" key="22">
    <source>
        <dbReference type="EMBL" id="KAK1322233.1"/>
    </source>
</evidence>
<feature type="site" description="Transition state stabilizer" evidence="18">
    <location>
        <position position="63"/>
    </location>
</feature>
<evidence type="ECO:0000256" key="13">
    <source>
        <dbReference type="ARBA" id="ARBA00023180"/>
    </source>
</evidence>
<dbReference type="InterPro" id="IPR010255">
    <property type="entry name" value="Haem_peroxidase_sf"/>
</dbReference>
<keyword evidence="23" id="KW-1185">Reference proteome</keyword>
<keyword evidence="5 20" id="KW-0575">Peroxidase</keyword>
<dbReference type="PANTHER" id="PTHR31388">
    <property type="entry name" value="PEROXIDASE 72-RELATED"/>
    <property type="match status" value="1"/>
</dbReference>
<keyword evidence="11 17" id="KW-0408">Iron</keyword>
<dbReference type="AlphaFoldDB" id="A0AAV9FBI4"/>
<dbReference type="GO" id="GO:0140825">
    <property type="term" value="F:lactoperoxidase activity"/>
    <property type="evidence" value="ECO:0007669"/>
    <property type="project" value="UniProtKB-EC"/>
</dbReference>
<comment type="cofactor">
    <cofactor evidence="17 20">
        <name>Ca(2+)</name>
        <dbReference type="ChEBI" id="CHEBI:29108"/>
    </cofactor>
    <text evidence="17 20">Binds 2 calcium ions per subunit.</text>
</comment>
<feature type="disulfide bond" evidence="19">
    <location>
        <begin position="36"/>
        <end position="116"/>
    </location>
</feature>
<evidence type="ECO:0000256" key="15">
    <source>
        <dbReference type="PIRSR" id="PIRSR600823-1"/>
    </source>
</evidence>
<dbReference type="PROSITE" id="PS00436">
    <property type="entry name" value="PEROXIDASE_2"/>
    <property type="match status" value="1"/>
</dbReference>
<evidence type="ECO:0000256" key="19">
    <source>
        <dbReference type="PIRSR" id="PIRSR600823-5"/>
    </source>
</evidence>
<evidence type="ECO:0000256" key="11">
    <source>
        <dbReference type="ARBA" id="ARBA00023004"/>
    </source>
</evidence>
<keyword evidence="7 17" id="KW-0479">Metal-binding</keyword>
<dbReference type="EMBL" id="JAUJYO010000003">
    <property type="protein sequence ID" value="KAK1322233.1"/>
    <property type="molecule type" value="Genomic_DNA"/>
</dbReference>
<reference evidence="22" key="2">
    <citation type="submission" date="2023-06" db="EMBL/GenBank/DDBJ databases">
        <authorList>
            <person name="Ma L."/>
            <person name="Liu K.-W."/>
            <person name="Li Z."/>
            <person name="Hsiao Y.-Y."/>
            <person name="Qi Y."/>
            <person name="Fu T."/>
            <person name="Tang G."/>
            <person name="Zhang D."/>
            <person name="Sun W.-H."/>
            <person name="Liu D.-K."/>
            <person name="Li Y."/>
            <person name="Chen G.-Z."/>
            <person name="Liu X.-D."/>
            <person name="Liao X.-Y."/>
            <person name="Jiang Y.-T."/>
            <person name="Yu X."/>
            <person name="Hao Y."/>
            <person name="Huang J."/>
            <person name="Zhao X.-W."/>
            <person name="Ke S."/>
            <person name="Chen Y.-Y."/>
            <person name="Wu W.-L."/>
            <person name="Hsu J.-L."/>
            <person name="Lin Y.-F."/>
            <person name="Huang M.-D."/>
            <person name="Li C.-Y."/>
            <person name="Huang L."/>
            <person name="Wang Z.-W."/>
            <person name="Zhao X."/>
            <person name="Zhong W.-Y."/>
            <person name="Peng D.-H."/>
            <person name="Ahmad S."/>
            <person name="Lan S."/>
            <person name="Zhang J.-S."/>
            <person name="Tsai W.-C."/>
            <person name="Van De Peer Y."/>
            <person name="Liu Z.-J."/>
        </authorList>
    </citation>
    <scope>NUCLEOTIDE SEQUENCE</scope>
    <source>
        <strain evidence="22">CP</strain>
        <tissue evidence="22">Leaves</tissue>
    </source>
</reference>
<evidence type="ECO:0000256" key="8">
    <source>
        <dbReference type="ARBA" id="ARBA00022729"/>
    </source>
</evidence>
<comment type="catalytic activity">
    <reaction evidence="1 20">
        <text>2 a phenolic donor + H2O2 = 2 a phenolic radical donor + 2 H2O</text>
        <dbReference type="Rhea" id="RHEA:56136"/>
        <dbReference type="ChEBI" id="CHEBI:15377"/>
        <dbReference type="ChEBI" id="CHEBI:16240"/>
        <dbReference type="ChEBI" id="CHEBI:139520"/>
        <dbReference type="ChEBI" id="CHEBI:139521"/>
        <dbReference type="EC" id="1.11.1.7"/>
    </reaction>
</comment>
<feature type="active site" description="Proton acceptor" evidence="15">
    <location>
        <position position="67"/>
    </location>
</feature>
<dbReference type="PROSITE" id="PS50873">
    <property type="entry name" value="PEROXIDASE_4"/>
    <property type="match status" value="1"/>
</dbReference>
<feature type="binding site" evidence="17">
    <location>
        <position position="196"/>
    </location>
    <ligand>
        <name>Ca(2+)</name>
        <dbReference type="ChEBI" id="CHEBI:29108"/>
        <label>2</label>
    </ligand>
</feature>